<dbReference type="GO" id="GO:0003676">
    <property type="term" value="F:nucleic acid binding"/>
    <property type="evidence" value="ECO:0007669"/>
    <property type="project" value="InterPro"/>
</dbReference>
<dbReference type="VEuPathDB" id="VectorBase:CSON006001"/>
<dbReference type="EMBL" id="UFQS01000022">
    <property type="protein sequence ID" value="SSW97586.1"/>
    <property type="molecule type" value="Genomic_DNA"/>
</dbReference>
<evidence type="ECO:0000256" key="7">
    <source>
        <dbReference type="SAM" id="MobiDB-lite"/>
    </source>
</evidence>
<keyword evidence="3" id="KW-0862">Zinc</keyword>
<dbReference type="PROSITE" id="PS00636">
    <property type="entry name" value="DNAJ_1"/>
    <property type="match status" value="1"/>
</dbReference>
<keyword evidence="6" id="KW-0175">Coiled coil</keyword>
<dbReference type="SUPFAM" id="SSF57667">
    <property type="entry name" value="beta-beta-alpha zinc fingers"/>
    <property type="match status" value="1"/>
</dbReference>
<dbReference type="GO" id="GO:0008270">
    <property type="term" value="F:zinc ion binding"/>
    <property type="evidence" value="ECO:0007669"/>
    <property type="project" value="UniProtKB-KW"/>
</dbReference>
<keyword evidence="1" id="KW-0479">Metal-binding</keyword>
<feature type="compositionally biased region" description="Basic and acidic residues" evidence="7">
    <location>
        <begin position="448"/>
        <end position="464"/>
    </location>
</feature>
<dbReference type="PRINTS" id="PR00625">
    <property type="entry name" value="JDOMAIN"/>
</dbReference>
<dbReference type="OMA" id="RANHEES"/>
<reference evidence="11" key="2">
    <citation type="submission" date="2018-07" db="EMBL/GenBank/DDBJ databases">
        <authorList>
            <person name="Quirk P.G."/>
            <person name="Krulwich T.A."/>
        </authorList>
    </citation>
    <scope>NUCLEOTIDE SEQUENCE</scope>
</reference>
<evidence type="ECO:0000256" key="5">
    <source>
        <dbReference type="PROSITE-ProRule" id="PRU00042"/>
    </source>
</evidence>
<accession>A0A336LIR3</accession>
<feature type="domain" description="C2H2-type" evidence="9">
    <location>
        <begin position="463"/>
        <end position="492"/>
    </location>
</feature>
<reference evidence="10" key="1">
    <citation type="submission" date="2018-04" db="EMBL/GenBank/DDBJ databases">
        <authorList>
            <person name="Go L.Y."/>
            <person name="Mitchell J.A."/>
        </authorList>
    </citation>
    <scope>NUCLEOTIDE SEQUENCE</scope>
    <source>
        <tissue evidence="10">Whole organism</tissue>
    </source>
</reference>
<feature type="compositionally biased region" description="Basic residues" evidence="7">
    <location>
        <begin position="366"/>
        <end position="380"/>
    </location>
</feature>
<evidence type="ECO:0000256" key="3">
    <source>
        <dbReference type="ARBA" id="ARBA00022833"/>
    </source>
</evidence>
<gene>
    <name evidence="11" type="primary">CSON006001</name>
</gene>
<proteinExistence type="predicted"/>
<dbReference type="InterPro" id="IPR013087">
    <property type="entry name" value="Znf_C2H2_type"/>
</dbReference>
<dbReference type="SUPFAM" id="SSF46565">
    <property type="entry name" value="Chaperone J-domain"/>
    <property type="match status" value="1"/>
</dbReference>
<feature type="domain" description="J" evidence="8">
    <location>
        <begin position="3"/>
        <end position="69"/>
    </location>
</feature>
<sequence length="495" mass="58046">MKCYYEILDIPRDADDAQIKSSYRKLALKWHPDKNINNEGEAKEQFQLVQQAYEVLSDAQERAWYDNHRDEILKGKHTDYEEEVLDVFQYFTASCYRGYDKNEPKNFYAVYSDVFSKIFAEDFEYMTEEEIEEVPVFGNADSDYDTVVRPFYAYAESYSTKKSYAWLFPHNATEIRHRKINKMMDKENKKIQLKARKERNEEVRNLVSFVKKRDRRVAAYKKILEEKAEMNRIKTEQLRLEQMRKKEEELKEQELKHKDGVLNEGYEEQLKQLESAYSKMYVEDSAEEQDEGSDDDTLYCEACNRLFKDENSYKNHLSTKKHKANQMLLEIQNSKVIDEEEAEKETLNGHNSMPEEPTESDSLPNSKKRDKSKKQNKKKTLPVSRVSESSEPDQPISDIGLKVEKNNDDDDDFTWNEGNKKSKKGKGKAKTKTNTTASAPKPESVVAQKKEEKTSKKSETEEHKCVTCNNLFPSKNKLFNHLKQTGHSVYIPKSK</sequence>
<feature type="coiled-coil region" evidence="6">
    <location>
        <begin position="233"/>
        <end position="283"/>
    </location>
</feature>
<dbReference type="PROSITE" id="PS50157">
    <property type="entry name" value="ZINC_FINGER_C2H2_2"/>
    <property type="match status" value="1"/>
</dbReference>
<evidence type="ECO:0000256" key="4">
    <source>
        <dbReference type="ARBA" id="ARBA00074367"/>
    </source>
</evidence>
<dbReference type="EMBL" id="UFQT01000022">
    <property type="protein sequence ID" value="SSX17972.1"/>
    <property type="molecule type" value="Genomic_DNA"/>
</dbReference>
<evidence type="ECO:0000256" key="1">
    <source>
        <dbReference type="ARBA" id="ARBA00022723"/>
    </source>
</evidence>
<dbReference type="Gene3D" id="1.10.287.110">
    <property type="entry name" value="DnaJ domain"/>
    <property type="match status" value="1"/>
</dbReference>
<dbReference type="Pfam" id="PF21884">
    <property type="entry name" value="ZUO1-like_ZHD"/>
    <property type="match status" value="1"/>
</dbReference>
<dbReference type="InterPro" id="IPR001623">
    <property type="entry name" value="DnaJ_domain"/>
</dbReference>
<dbReference type="InterPro" id="IPR022755">
    <property type="entry name" value="Znf_C2H2_jaz"/>
</dbReference>
<dbReference type="Pfam" id="PF12171">
    <property type="entry name" value="zf-C2H2_jaz"/>
    <property type="match status" value="1"/>
</dbReference>
<name>A0A336LIR3_CULSO</name>
<dbReference type="InterPro" id="IPR036236">
    <property type="entry name" value="Znf_C2H2_sf"/>
</dbReference>
<dbReference type="InterPro" id="IPR036869">
    <property type="entry name" value="J_dom_sf"/>
</dbReference>
<dbReference type="InterPro" id="IPR018253">
    <property type="entry name" value="DnaJ_domain_CS"/>
</dbReference>
<protein>
    <recommendedName>
        <fullName evidence="4">DnaJ homolog subfamily C member 21</fullName>
    </recommendedName>
</protein>
<dbReference type="CDD" id="cd06257">
    <property type="entry name" value="DnaJ"/>
    <property type="match status" value="1"/>
</dbReference>
<dbReference type="PANTHER" id="PTHR44029:SF1">
    <property type="entry name" value="DNAJ HOMOLOG SUBFAMILY C MEMBER 21"/>
    <property type="match status" value="1"/>
</dbReference>
<dbReference type="SMART" id="SM00271">
    <property type="entry name" value="DnaJ"/>
    <property type="match status" value="1"/>
</dbReference>
<dbReference type="SMART" id="SM00451">
    <property type="entry name" value="ZnF_U1"/>
    <property type="match status" value="1"/>
</dbReference>
<evidence type="ECO:0000256" key="2">
    <source>
        <dbReference type="ARBA" id="ARBA00022771"/>
    </source>
</evidence>
<keyword evidence="2 5" id="KW-0863">Zinc-finger</keyword>
<dbReference type="PROSITE" id="PS50076">
    <property type="entry name" value="DNAJ_2"/>
    <property type="match status" value="1"/>
</dbReference>
<evidence type="ECO:0000256" key="6">
    <source>
        <dbReference type="SAM" id="Coils"/>
    </source>
</evidence>
<dbReference type="PROSITE" id="PS00028">
    <property type="entry name" value="ZINC_FINGER_C2H2_1"/>
    <property type="match status" value="2"/>
</dbReference>
<dbReference type="InterPro" id="IPR003604">
    <property type="entry name" value="Matrin/U1-like-C_Znf_C2H2"/>
</dbReference>
<dbReference type="FunFam" id="1.10.287.110:FF:000046">
    <property type="entry name" value="dnaJ homolog subfamily C member 21"/>
    <property type="match status" value="1"/>
</dbReference>
<evidence type="ECO:0000313" key="11">
    <source>
        <dbReference type="EMBL" id="SSX17972.1"/>
    </source>
</evidence>
<feature type="region of interest" description="Disordered" evidence="7">
    <location>
        <begin position="334"/>
        <end position="464"/>
    </location>
</feature>
<evidence type="ECO:0000313" key="10">
    <source>
        <dbReference type="EMBL" id="SSW97586.1"/>
    </source>
</evidence>
<dbReference type="GO" id="GO:0005737">
    <property type="term" value="C:cytoplasm"/>
    <property type="evidence" value="ECO:0007669"/>
    <property type="project" value="TreeGrafter"/>
</dbReference>
<evidence type="ECO:0000259" key="9">
    <source>
        <dbReference type="PROSITE" id="PS50157"/>
    </source>
</evidence>
<dbReference type="Gene3D" id="3.30.160.60">
    <property type="entry name" value="Classic Zinc Finger"/>
    <property type="match status" value="1"/>
</dbReference>
<feature type="compositionally biased region" description="Basic residues" evidence="7">
    <location>
        <begin position="421"/>
        <end position="431"/>
    </location>
</feature>
<dbReference type="InterPro" id="IPR051964">
    <property type="entry name" value="Chaperone_stress_response"/>
</dbReference>
<dbReference type="Pfam" id="PF00226">
    <property type="entry name" value="DnaJ"/>
    <property type="match status" value="1"/>
</dbReference>
<dbReference type="PANTHER" id="PTHR44029">
    <property type="entry name" value="DNAJ HOMOLOG SUBFAMILY C MEMBER 21"/>
    <property type="match status" value="1"/>
</dbReference>
<evidence type="ECO:0000259" key="8">
    <source>
        <dbReference type="PROSITE" id="PS50076"/>
    </source>
</evidence>
<dbReference type="InterPro" id="IPR054076">
    <property type="entry name" value="ZUO1-like_ZHD"/>
</dbReference>
<feature type="compositionally biased region" description="Low complexity" evidence="7">
    <location>
        <begin position="432"/>
        <end position="442"/>
    </location>
</feature>
<dbReference type="AlphaFoldDB" id="A0A336LIR3"/>
<organism evidence="11">
    <name type="scientific">Culicoides sonorensis</name>
    <name type="common">Biting midge</name>
    <dbReference type="NCBI Taxonomy" id="179676"/>
    <lineage>
        <taxon>Eukaryota</taxon>
        <taxon>Metazoa</taxon>
        <taxon>Ecdysozoa</taxon>
        <taxon>Arthropoda</taxon>
        <taxon>Hexapoda</taxon>
        <taxon>Insecta</taxon>
        <taxon>Pterygota</taxon>
        <taxon>Neoptera</taxon>
        <taxon>Endopterygota</taxon>
        <taxon>Diptera</taxon>
        <taxon>Nematocera</taxon>
        <taxon>Chironomoidea</taxon>
        <taxon>Ceratopogonidae</taxon>
        <taxon>Ceratopogoninae</taxon>
        <taxon>Culicoides</taxon>
        <taxon>Monoculicoides</taxon>
    </lineage>
</organism>
<dbReference type="SMART" id="SM00355">
    <property type="entry name" value="ZnF_C2H2"/>
    <property type="match status" value="2"/>
</dbReference>